<accession>A0A930UG28</accession>
<feature type="compositionally biased region" description="Low complexity" evidence="1">
    <location>
        <begin position="565"/>
        <end position="578"/>
    </location>
</feature>
<reference evidence="2" key="1">
    <citation type="submission" date="2020-10" db="EMBL/GenBank/DDBJ databases">
        <title>An improved Amphimedon queenslandica hologenome assembly reveals how three proteobacterial symbionts can extend the metabolic phenotypic of their marine sponge host.</title>
        <authorList>
            <person name="Degnan B."/>
            <person name="Degnan S."/>
            <person name="Xiang X."/>
        </authorList>
    </citation>
    <scope>NUCLEOTIDE SEQUENCE</scope>
    <source>
        <strain evidence="2">AqS2</strain>
    </source>
</reference>
<evidence type="ECO:0000313" key="3">
    <source>
        <dbReference type="Proteomes" id="UP000604381"/>
    </source>
</evidence>
<feature type="compositionally biased region" description="Basic residues" evidence="1">
    <location>
        <begin position="551"/>
        <end position="563"/>
    </location>
</feature>
<feature type="compositionally biased region" description="Basic and acidic residues" evidence="1">
    <location>
        <begin position="579"/>
        <end position="591"/>
    </location>
</feature>
<evidence type="ECO:0000313" key="2">
    <source>
        <dbReference type="EMBL" id="MBF2735121.1"/>
    </source>
</evidence>
<comment type="caution">
    <text evidence="2">The sequence shown here is derived from an EMBL/GenBank/DDBJ whole genome shotgun (WGS) entry which is preliminary data.</text>
</comment>
<dbReference type="Proteomes" id="UP000604381">
    <property type="component" value="Unassembled WGS sequence"/>
</dbReference>
<dbReference type="EMBL" id="JADHEI010000033">
    <property type="protein sequence ID" value="MBF2735121.1"/>
    <property type="molecule type" value="Genomic_DNA"/>
</dbReference>
<dbReference type="AlphaFoldDB" id="A0A930UG28"/>
<feature type="compositionally biased region" description="Basic residues" evidence="1">
    <location>
        <begin position="476"/>
        <end position="496"/>
    </location>
</feature>
<feature type="compositionally biased region" description="Low complexity" evidence="1">
    <location>
        <begin position="1"/>
        <end position="19"/>
    </location>
</feature>
<gene>
    <name evidence="2" type="ORF">ISN26_03415</name>
</gene>
<proteinExistence type="predicted"/>
<feature type="compositionally biased region" description="Basic and acidic residues" evidence="1">
    <location>
        <begin position="507"/>
        <end position="521"/>
    </location>
</feature>
<feature type="compositionally biased region" description="Basic and acidic residues" evidence="1">
    <location>
        <begin position="449"/>
        <end position="459"/>
    </location>
</feature>
<feature type="region of interest" description="Disordered" evidence="1">
    <location>
        <begin position="449"/>
        <end position="591"/>
    </location>
</feature>
<feature type="compositionally biased region" description="Low complexity" evidence="1">
    <location>
        <begin position="541"/>
        <end position="550"/>
    </location>
</feature>
<protein>
    <submittedName>
        <fullName evidence="2">Uncharacterized protein</fullName>
    </submittedName>
</protein>
<organism evidence="2 3">
    <name type="scientific">Candidatus Amphirhobacter heronislandensis</name>
    <dbReference type="NCBI Taxonomy" id="1732024"/>
    <lineage>
        <taxon>Bacteria</taxon>
        <taxon>Pseudomonadati</taxon>
        <taxon>Pseudomonadota</taxon>
        <taxon>Gammaproteobacteria</taxon>
        <taxon>Candidatus Tethybacterales</taxon>
        <taxon>Candidatus Tethybacteraceae</taxon>
        <taxon>Candidatus Amphirhobacter</taxon>
    </lineage>
</organism>
<sequence>MSEQQQAEQQQEQQPAAAAGPSASEYARRSRRIFEALGYTGLDEALLVYAKKKPKLLMARGLKGDRHFLKSVTQDRPKEGFEYLVEFLRTITGDAAKKFMEKEGASKDQLRERLLAFGIASRGRMGKRAGKDEPFRSLAMLYLDAWTHGDEYLSCLQAGDSVAIHAARRVDSTRKACIASLAVLEEPIKALELVERNKDYRNDPVSKLEIMLMALFAALRFGPPDAVEQLSLQLDRLLRSSNWEQSERIRSQIADFSENHRPQGRIKARRIFAAEGVKIPDVARIEVLVHCRLRHDDNPEMNKREVAFSDVIAIKEPNSEEWMQLPSAEAKRLFPPRGRIVHFAGARFPPLPHKDEYAVYRVDEHDVAPENVDEHEKIHAQRRVMPAHVVASLEDIASSDTEALRDKLDELAGHQREHEHSDKIIHLKDGLFAKPPKGLVALANDDFTTKLDPARQRPEHARRRGPGHPALLGPERRRRHPARQRRAAQQARRRRPQAAAQDPAGAGEERAGGRADARDAARGTADLAVPGHRAAHRRAVRTAGHQAAARRSARRRRPRRGKRPAGGAAARAAGGMPAQRREDPRRDCQGR</sequence>
<keyword evidence="3" id="KW-1185">Reference proteome</keyword>
<feature type="region of interest" description="Disordered" evidence="1">
    <location>
        <begin position="1"/>
        <end position="24"/>
    </location>
</feature>
<feature type="compositionally biased region" description="Low complexity" evidence="1">
    <location>
        <begin position="497"/>
        <end position="506"/>
    </location>
</feature>
<name>A0A930UG28_9GAMM</name>
<evidence type="ECO:0000256" key="1">
    <source>
        <dbReference type="SAM" id="MobiDB-lite"/>
    </source>
</evidence>